<dbReference type="Pfam" id="PF00400">
    <property type="entry name" value="WD40"/>
    <property type="match status" value="1"/>
</dbReference>
<organism evidence="3 4">
    <name type="scientific">Brachionus calyciflorus</name>
    <dbReference type="NCBI Taxonomy" id="104777"/>
    <lineage>
        <taxon>Eukaryota</taxon>
        <taxon>Metazoa</taxon>
        <taxon>Spiralia</taxon>
        <taxon>Gnathifera</taxon>
        <taxon>Rotifera</taxon>
        <taxon>Eurotatoria</taxon>
        <taxon>Monogononta</taxon>
        <taxon>Pseudotrocha</taxon>
        <taxon>Ploima</taxon>
        <taxon>Brachionidae</taxon>
        <taxon>Brachionus</taxon>
    </lineage>
</organism>
<accession>A0A814BUR4</accession>
<sequence>MVFKNILNLNCHNDDIICLAYSSRGYLASCSIHDINIWDSKSFTIIASLKDNKAKFECIAFSNNKLISGSDLNLKIWYPSTGECLQTLEDIKRVKSICVLKDGKIAIAQKTGIIILNENFEKISEIDGKNYSIVGLGQLNNGNLVMVCDEQIKIFEINTLEDIETLYNNTNNKAFKVLQDGSLAIGFGFDSEVNILDKDNFRLKFKIECKKNT</sequence>
<keyword evidence="1" id="KW-0853">WD repeat</keyword>
<evidence type="ECO:0000313" key="3">
    <source>
        <dbReference type="EMBL" id="CAF0932670.1"/>
    </source>
</evidence>
<comment type="caution">
    <text evidence="3">The sequence shown here is derived from an EMBL/GenBank/DDBJ whole genome shotgun (WGS) entry which is preliminary data.</text>
</comment>
<gene>
    <name evidence="3" type="ORF">OXX778_LOCUS12994</name>
</gene>
<protein>
    <submittedName>
        <fullName evidence="3">Uncharacterized protein</fullName>
    </submittedName>
</protein>
<dbReference type="PANTHER" id="PTHR19848:SF8">
    <property type="entry name" value="F-BOX AND WD REPEAT DOMAIN CONTAINING 7"/>
    <property type="match status" value="1"/>
</dbReference>
<dbReference type="InterPro" id="IPR015943">
    <property type="entry name" value="WD40/YVTN_repeat-like_dom_sf"/>
</dbReference>
<dbReference type="Proteomes" id="UP000663879">
    <property type="component" value="Unassembled WGS sequence"/>
</dbReference>
<keyword evidence="2" id="KW-0677">Repeat</keyword>
<name>A0A814BUR4_9BILA</name>
<dbReference type="EMBL" id="CAJNOC010002430">
    <property type="protein sequence ID" value="CAF0932670.1"/>
    <property type="molecule type" value="Genomic_DNA"/>
</dbReference>
<reference evidence="3" key="1">
    <citation type="submission" date="2021-02" db="EMBL/GenBank/DDBJ databases">
        <authorList>
            <person name="Nowell W R."/>
        </authorList>
    </citation>
    <scope>NUCLEOTIDE SEQUENCE</scope>
    <source>
        <strain evidence="3">Ploen Becks lab</strain>
    </source>
</reference>
<dbReference type="InterPro" id="IPR036322">
    <property type="entry name" value="WD40_repeat_dom_sf"/>
</dbReference>
<evidence type="ECO:0000313" key="4">
    <source>
        <dbReference type="Proteomes" id="UP000663879"/>
    </source>
</evidence>
<dbReference type="PANTHER" id="PTHR19848">
    <property type="entry name" value="WD40 REPEAT PROTEIN"/>
    <property type="match status" value="1"/>
</dbReference>
<dbReference type="SMART" id="SM00320">
    <property type="entry name" value="WD40"/>
    <property type="match status" value="3"/>
</dbReference>
<dbReference type="AlphaFoldDB" id="A0A814BUR4"/>
<dbReference type="InterPro" id="IPR001680">
    <property type="entry name" value="WD40_rpt"/>
</dbReference>
<proteinExistence type="predicted"/>
<evidence type="ECO:0000256" key="2">
    <source>
        <dbReference type="ARBA" id="ARBA00022737"/>
    </source>
</evidence>
<dbReference type="SUPFAM" id="SSF50978">
    <property type="entry name" value="WD40 repeat-like"/>
    <property type="match status" value="1"/>
</dbReference>
<dbReference type="Gene3D" id="2.130.10.10">
    <property type="entry name" value="YVTN repeat-like/Quinoprotein amine dehydrogenase"/>
    <property type="match status" value="1"/>
</dbReference>
<evidence type="ECO:0000256" key="1">
    <source>
        <dbReference type="ARBA" id="ARBA00022574"/>
    </source>
</evidence>
<keyword evidence="4" id="KW-1185">Reference proteome</keyword>